<gene>
    <name evidence="1" type="ORF">HNR10_000848</name>
</gene>
<name>A0A7Z0EJ73_9ACTN</name>
<dbReference type="AlphaFoldDB" id="A0A7Z0EJ73"/>
<sequence>MTVETPPLGKPGPAAAGFGRGADTVQARALTGTAADGADRVELVGGALRGLAAELRSRGVEVREDRMSGVVDAGPSSRPQRALLRPHRGGLWWWMRWPLQDGVPAPLAGVPLSPVTRTGDAARRIAGALSSCDGAPDAA</sequence>
<comment type="caution">
    <text evidence="1">The sequence shown here is derived from an EMBL/GenBank/DDBJ whole genome shotgun (WGS) entry which is preliminary data.</text>
</comment>
<organism evidence="1 2">
    <name type="scientific">Nocardiopsis aegyptia</name>
    <dbReference type="NCBI Taxonomy" id="220378"/>
    <lineage>
        <taxon>Bacteria</taxon>
        <taxon>Bacillati</taxon>
        <taxon>Actinomycetota</taxon>
        <taxon>Actinomycetes</taxon>
        <taxon>Streptosporangiales</taxon>
        <taxon>Nocardiopsidaceae</taxon>
        <taxon>Nocardiopsis</taxon>
    </lineage>
</organism>
<protein>
    <submittedName>
        <fullName evidence="1">Uncharacterized protein</fullName>
    </submittedName>
</protein>
<dbReference type="RefSeq" id="WP_376769727.1">
    <property type="nucleotide sequence ID" value="NZ_JACCFS010000001.1"/>
</dbReference>
<dbReference type="Proteomes" id="UP000572051">
    <property type="component" value="Unassembled WGS sequence"/>
</dbReference>
<accession>A0A7Z0EJ73</accession>
<evidence type="ECO:0000313" key="1">
    <source>
        <dbReference type="EMBL" id="NYJ32967.1"/>
    </source>
</evidence>
<keyword evidence="2" id="KW-1185">Reference proteome</keyword>
<reference evidence="1 2" key="1">
    <citation type="submission" date="2020-07" db="EMBL/GenBank/DDBJ databases">
        <title>Sequencing the genomes of 1000 actinobacteria strains.</title>
        <authorList>
            <person name="Klenk H.-P."/>
        </authorList>
    </citation>
    <scope>NUCLEOTIDE SEQUENCE [LARGE SCALE GENOMIC DNA]</scope>
    <source>
        <strain evidence="1 2">DSM 44442</strain>
    </source>
</reference>
<evidence type="ECO:0000313" key="2">
    <source>
        <dbReference type="Proteomes" id="UP000572051"/>
    </source>
</evidence>
<proteinExistence type="predicted"/>
<dbReference type="EMBL" id="JACCFS010000001">
    <property type="protein sequence ID" value="NYJ32967.1"/>
    <property type="molecule type" value="Genomic_DNA"/>
</dbReference>